<reference evidence="1 2" key="1">
    <citation type="submission" date="2021-06" db="EMBL/GenBank/DDBJ databases">
        <authorList>
            <person name="Palmer J.M."/>
        </authorList>
    </citation>
    <scope>NUCLEOTIDE SEQUENCE [LARGE SCALE GENOMIC DNA]</scope>
    <source>
        <strain evidence="1 2">MEX-2019</strain>
        <tissue evidence="1">Muscle</tissue>
    </source>
</reference>
<gene>
    <name evidence="1" type="ORF">CRENBAI_001022</name>
</gene>
<name>A0AAV9S941_9TELE</name>
<dbReference type="EMBL" id="JAHHUM010000675">
    <property type="protein sequence ID" value="KAK5617734.1"/>
    <property type="molecule type" value="Genomic_DNA"/>
</dbReference>
<evidence type="ECO:0000313" key="1">
    <source>
        <dbReference type="EMBL" id="KAK5617734.1"/>
    </source>
</evidence>
<sequence length="141" mass="15541">MAAGESSEVTEQHDRNLLDLNKQLPVLQQQHLPAWTRHPLDQTPVTHMERVQSMSTGQPCQVRVSEHLISYLGTLEPCVDMHRSVSYIAWSYWGQERSGGTEALQMFFISGPQGKSVTTTPGSFCSELGGSAVTLCHSLAT</sequence>
<evidence type="ECO:0000313" key="2">
    <source>
        <dbReference type="Proteomes" id="UP001311232"/>
    </source>
</evidence>
<comment type="caution">
    <text evidence="1">The sequence shown here is derived from an EMBL/GenBank/DDBJ whole genome shotgun (WGS) entry which is preliminary data.</text>
</comment>
<keyword evidence="2" id="KW-1185">Reference proteome</keyword>
<accession>A0AAV9S941</accession>
<dbReference type="AlphaFoldDB" id="A0AAV9S941"/>
<organism evidence="1 2">
    <name type="scientific">Crenichthys baileyi</name>
    <name type="common">White River springfish</name>
    <dbReference type="NCBI Taxonomy" id="28760"/>
    <lineage>
        <taxon>Eukaryota</taxon>
        <taxon>Metazoa</taxon>
        <taxon>Chordata</taxon>
        <taxon>Craniata</taxon>
        <taxon>Vertebrata</taxon>
        <taxon>Euteleostomi</taxon>
        <taxon>Actinopterygii</taxon>
        <taxon>Neopterygii</taxon>
        <taxon>Teleostei</taxon>
        <taxon>Neoteleostei</taxon>
        <taxon>Acanthomorphata</taxon>
        <taxon>Ovalentaria</taxon>
        <taxon>Atherinomorphae</taxon>
        <taxon>Cyprinodontiformes</taxon>
        <taxon>Goodeidae</taxon>
        <taxon>Crenichthys</taxon>
    </lineage>
</organism>
<dbReference type="Proteomes" id="UP001311232">
    <property type="component" value="Unassembled WGS sequence"/>
</dbReference>
<protein>
    <submittedName>
        <fullName evidence="1">Uncharacterized protein</fullName>
    </submittedName>
</protein>
<proteinExistence type="predicted"/>